<feature type="compositionally biased region" description="Basic and acidic residues" evidence="1">
    <location>
        <begin position="1"/>
        <end position="22"/>
    </location>
</feature>
<sequence length="64" mass="6957">PGGRPGEGERGARPPQDRRDAPRNGGAAKDARPPRRERAPDPDSPFAKLLALKAQMESRDGDKR</sequence>
<dbReference type="Proteomes" id="UP000286997">
    <property type="component" value="Unassembled WGS sequence"/>
</dbReference>
<evidence type="ECO:0000256" key="1">
    <source>
        <dbReference type="SAM" id="MobiDB-lite"/>
    </source>
</evidence>
<dbReference type="AlphaFoldDB" id="A0A437NY07"/>
<gene>
    <name evidence="2" type="ORF">EOE48_21790</name>
</gene>
<keyword evidence="3" id="KW-1185">Reference proteome</keyword>
<evidence type="ECO:0000313" key="3">
    <source>
        <dbReference type="Proteomes" id="UP000286997"/>
    </source>
</evidence>
<feature type="region of interest" description="Disordered" evidence="1">
    <location>
        <begin position="1"/>
        <end position="47"/>
    </location>
</feature>
<feature type="non-terminal residue" evidence="2">
    <location>
        <position position="1"/>
    </location>
</feature>
<accession>A0A437NY07</accession>
<proteinExistence type="predicted"/>
<protein>
    <recommendedName>
        <fullName evidence="4">Helicase</fullName>
    </recommendedName>
</protein>
<name>A0A437NY07_9HYPH</name>
<dbReference type="RefSeq" id="WP_148239794.1">
    <property type="nucleotide sequence ID" value="NZ_SACP01000026.1"/>
</dbReference>
<dbReference type="EMBL" id="SACP01000026">
    <property type="protein sequence ID" value="RVU14896.1"/>
    <property type="molecule type" value="Genomic_DNA"/>
</dbReference>
<organism evidence="2 3">
    <name type="scientific">Methylobacterium oryzihabitans</name>
    <dbReference type="NCBI Taxonomy" id="2499852"/>
    <lineage>
        <taxon>Bacteria</taxon>
        <taxon>Pseudomonadati</taxon>
        <taxon>Pseudomonadota</taxon>
        <taxon>Alphaproteobacteria</taxon>
        <taxon>Hyphomicrobiales</taxon>
        <taxon>Methylobacteriaceae</taxon>
        <taxon>Methylobacterium</taxon>
    </lineage>
</organism>
<evidence type="ECO:0000313" key="2">
    <source>
        <dbReference type="EMBL" id="RVU14896.1"/>
    </source>
</evidence>
<reference evidence="2 3" key="1">
    <citation type="submission" date="2019-01" db="EMBL/GenBank/DDBJ databases">
        <authorList>
            <person name="Chen W.-M."/>
        </authorList>
    </citation>
    <scope>NUCLEOTIDE SEQUENCE [LARGE SCALE GENOMIC DNA]</scope>
    <source>
        <strain evidence="2 3">TER-1</strain>
    </source>
</reference>
<evidence type="ECO:0008006" key="4">
    <source>
        <dbReference type="Google" id="ProtNLM"/>
    </source>
</evidence>
<comment type="caution">
    <text evidence="2">The sequence shown here is derived from an EMBL/GenBank/DDBJ whole genome shotgun (WGS) entry which is preliminary data.</text>
</comment>
<feature type="compositionally biased region" description="Basic and acidic residues" evidence="1">
    <location>
        <begin position="29"/>
        <end position="41"/>
    </location>
</feature>